<proteinExistence type="predicted"/>
<name>A0A098B4E2_DESHA</name>
<evidence type="ECO:0000313" key="1">
    <source>
        <dbReference type="EMBL" id="CDX03212.1"/>
    </source>
</evidence>
<gene>
    <name evidence="2" type="ORF">AT727_03980</name>
    <name evidence="1" type="ORF">DPCES_3326</name>
</gene>
<dbReference type="PATRIC" id="fig|49338.4.peg.3578"/>
<evidence type="ECO:0000313" key="3">
    <source>
        <dbReference type="Proteomes" id="UP000054623"/>
    </source>
</evidence>
<dbReference type="InterPro" id="IPR009060">
    <property type="entry name" value="UBA-like_sf"/>
</dbReference>
<dbReference type="RefSeq" id="WP_011460851.1">
    <property type="nucleotide sequence ID" value="NZ_CABKQQ010000060.1"/>
</dbReference>
<dbReference type="AlphaFoldDB" id="A0A098B4E2"/>
<reference evidence="2 3" key="2">
    <citation type="submission" date="2015-12" db="EMBL/GenBank/DDBJ databases">
        <title>Draft Genome Sequence of Desulfitobacterium hafniense Strain DH, a Sulfate-reducing Bacterium Isolated from Paddy Soils.</title>
        <authorList>
            <person name="Bao P."/>
            <person name="Zhang X."/>
            <person name="Li G."/>
        </authorList>
    </citation>
    <scope>NUCLEOTIDE SEQUENCE [LARGE SCALE GENOMIC DNA]</scope>
    <source>
        <strain evidence="2 3">DH</strain>
    </source>
</reference>
<dbReference type="OrthoDB" id="129626at2"/>
<organism evidence="1">
    <name type="scientific">Desulfitobacterium hafniense</name>
    <name type="common">Desulfitobacterium frappieri</name>
    <dbReference type="NCBI Taxonomy" id="49338"/>
    <lineage>
        <taxon>Bacteria</taxon>
        <taxon>Bacillati</taxon>
        <taxon>Bacillota</taxon>
        <taxon>Clostridia</taxon>
        <taxon>Eubacteriales</taxon>
        <taxon>Desulfitobacteriaceae</taxon>
        <taxon>Desulfitobacterium</taxon>
    </lineage>
</organism>
<dbReference type="EMBL" id="LOCK01000017">
    <property type="protein sequence ID" value="KTE92099.1"/>
    <property type="molecule type" value="Genomic_DNA"/>
</dbReference>
<dbReference type="SUPFAM" id="SSF46934">
    <property type="entry name" value="UBA-like"/>
    <property type="match status" value="1"/>
</dbReference>
<evidence type="ECO:0000313" key="2">
    <source>
        <dbReference type="EMBL" id="KTE92099.1"/>
    </source>
</evidence>
<dbReference type="Proteomes" id="UP000054623">
    <property type="component" value="Unassembled WGS sequence"/>
</dbReference>
<reference evidence="1" key="1">
    <citation type="submission" date="2014-07" db="EMBL/GenBank/DDBJ databases">
        <authorList>
            <person name="Hornung V.Bastian."/>
        </authorList>
    </citation>
    <scope>NUCLEOTIDE SEQUENCE</scope>
    <source>
        <strain evidence="1">PCE-S</strain>
    </source>
</reference>
<dbReference type="CDD" id="cd14360">
    <property type="entry name" value="UBA_NAC_like_bac"/>
    <property type="match status" value="1"/>
</dbReference>
<accession>A0A098B4E2</accession>
<protein>
    <submittedName>
        <fullName evidence="1">UBA-like</fullName>
    </submittedName>
</protein>
<dbReference type="EMBL" id="LK996017">
    <property type="protein sequence ID" value="CDX03212.1"/>
    <property type="molecule type" value="Genomic_DNA"/>
</dbReference>
<dbReference type="OMA" id="YTIWRKP"/>
<dbReference type="Gene3D" id="1.10.8.10">
    <property type="entry name" value="DNA helicase RuvA subunit, C-terminal domain"/>
    <property type="match status" value="1"/>
</dbReference>
<sequence>MSEEMWTELEKVDILCDRLNLSYEEARRALLRSNGDVIQALADCEREKALENGMVGKMWSGTKNRFNKLWQTQVKLKHNDHTVFSISAPLGLAIGYMVWRRPALRVLGLAGAAMAAMQNYELELESMMDDHEFEPYYHASYPMSYHENEIGLQ</sequence>